<feature type="region of interest" description="Disordered" evidence="7">
    <location>
        <begin position="521"/>
        <end position="555"/>
    </location>
</feature>
<feature type="compositionally biased region" description="Polar residues" evidence="7">
    <location>
        <begin position="870"/>
        <end position="885"/>
    </location>
</feature>
<feature type="compositionally biased region" description="Low complexity" evidence="7">
    <location>
        <begin position="665"/>
        <end position="674"/>
    </location>
</feature>
<keyword evidence="4" id="KW-0963">Cytoplasm</keyword>
<feature type="region of interest" description="Disordered" evidence="7">
    <location>
        <begin position="715"/>
        <end position="768"/>
    </location>
</feature>
<feature type="compositionally biased region" description="Polar residues" evidence="7">
    <location>
        <begin position="820"/>
        <end position="837"/>
    </location>
</feature>
<feature type="compositionally biased region" description="Polar residues" evidence="7">
    <location>
        <begin position="347"/>
        <end position="389"/>
    </location>
</feature>
<keyword evidence="5" id="KW-0206">Cytoskeleton</keyword>
<feature type="region of interest" description="Disordered" evidence="7">
    <location>
        <begin position="781"/>
        <end position="888"/>
    </location>
</feature>
<feature type="domain" description="Inner centromere protein ARK-binding" evidence="8">
    <location>
        <begin position="979"/>
        <end position="1030"/>
    </location>
</feature>
<comment type="similarity">
    <text evidence="3">Belongs to the INCENP family.</text>
</comment>
<feature type="compositionally biased region" description="Polar residues" evidence="7">
    <location>
        <begin position="941"/>
        <end position="972"/>
    </location>
</feature>
<evidence type="ECO:0000256" key="7">
    <source>
        <dbReference type="SAM" id="MobiDB-lite"/>
    </source>
</evidence>
<feature type="region of interest" description="Disordered" evidence="7">
    <location>
        <begin position="607"/>
        <end position="699"/>
    </location>
</feature>
<keyword evidence="10" id="KW-1185">Reference proteome</keyword>
<evidence type="ECO:0000256" key="3">
    <source>
        <dbReference type="ARBA" id="ARBA00010042"/>
    </source>
</evidence>
<feature type="compositionally biased region" description="Low complexity" evidence="7">
    <location>
        <begin position="753"/>
        <end position="763"/>
    </location>
</feature>
<evidence type="ECO:0000256" key="4">
    <source>
        <dbReference type="ARBA" id="ARBA00022490"/>
    </source>
</evidence>
<evidence type="ECO:0000256" key="2">
    <source>
        <dbReference type="ARBA" id="ARBA00004186"/>
    </source>
</evidence>
<feature type="compositionally biased region" description="Polar residues" evidence="7">
    <location>
        <begin position="675"/>
        <end position="692"/>
    </location>
</feature>
<feature type="region of interest" description="Disordered" evidence="7">
    <location>
        <begin position="1028"/>
        <end position="1051"/>
    </location>
</feature>
<accession>A0ABP0E924</accession>
<feature type="compositionally biased region" description="Low complexity" evidence="7">
    <location>
        <begin position="607"/>
        <end position="632"/>
    </location>
</feature>
<comment type="subcellular location">
    <subcellularLocation>
        <location evidence="2">Cytoplasm</location>
        <location evidence="2">Cytoskeleton</location>
        <location evidence="2">Spindle</location>
    </subcellularLocation>
    <subcellularLocation>
        <location evidence="1">Nucleus</location>
    </subcellularLocation>
</comment>
<evidence type="ECO:0000313" key="9">
    <source>
        <dbReference type="EMBL" id="CAK7893224.1"/>
    </source>
</evidence>
<reference evidence="9 10" key="1">
    <citation type="submission" date="2024-01" db="EMBL/GenBank/DDBJ databases">
        <authorList>
            <consortium name="Genoscope - CEA"/>
            <person name="William W."/>
        </authorList>
    </citation>
    <scope>NUCLEOTIDE SEQUENCE [LARGE SCALE GENOMIC DNA]</scope>
    <source>
        <strain evidence="9 10">29B2s-10</strain>
    </source>
</reference>
<dbReference type="Pfam" id="PF03941">
    <property type="entry name" value="INCENP_ARK-bind"/>
    <property type="match status" value="1"/>
</dbReference>
<feature type="compositionally biased region" description="Polar residues" evidence="7">
    <location>
        <begin position="724"/>
        <end position="739"/>
    </location>
</feature>
<feature type="compositionally biased region" description="Polar residues" evidence="7">
    <location>
        <begin position="781"/>
        <end position="790"/>
    </location>
</feature>
<evidence type="ECO:0000256" key="5">
    <source>
        <dbReference type="ARBA" id="ARBA00023212"/>
    </source>
</evidence>
<protein>
    <recommendedName>
        <fullName evidence="8">Inner centromere protein ARK-binding domain-containing protein</fullName>
    </recommendedName>
</protein>
<feature type="compositionally biased region" description="Basic and acidic residues" evidence="7">
    <location>
        <begin position="637"/>
        <end position="652"/>
    </location>
</feature>
<feature type="region of interest" description="Disordered" evidence="7">
    <location>
        <begin position="911"/>
        <end position="985"/>
    </location>
</feature>
<evidence type="ECO:0000256" key="6">
    <source>
        <dbReference type="ARBA" id="ARBA00023242"/>
    </source>
</evidence>
<keyword evidence="6" id="KW-0539">Nucleus</keyword>
<feature type="compositionally biased region" description="Polar residues" evidence="7">
    <location>
        <begin position="313"/>
        <end position="336"/>
    </location>
</feature>
<evidence type="ECO:0000259" key="8">
    <source>
        <dbReference type="Pfam" id="PF03941"/>
    </source>
</evidence>
<organism evidence="9 10">
    <name type="scientific">[Candida] anglica</name>
    <dbReference type="NCBI Taxonomy" id="148631"/>
    <lineage>
        <taxon>Eukaryota</taxon>
        <taxon>Fungi</taxon>
        <taxon>Dikarya</taxon>
        <taxon>Ascomycota</taxon>
        <taxon>Saccharomycotina</taxon>
        <taxon>Pichiomycetes</taxon>
        <taxon>Debaryomycetaceae</taxon>
        <taxon>Kurtzmaniella</taxon>
    </lineage>
</organism>
<gene>
    <name evidence="9" type="ORF">CAAN4_A06348</name>
</gene>
<feature type="compositionally biased region" description="Low complexity" evidence="7">
    <location>
        <begin position="1032"/>
        <end position="1044"/>
    </location>
</feature>
<name>A0ABP0E924_9ASCO</name>
<evidence type="ECO:0000256" key="1">
    <source>
        <dbReference type="ARBA" id="ARBA00004123"/>
    </source>
</evidence>
<dbReference type="InterPro" id="IPR005635">
    <property type="entry name" value="Inner_centromere_prot_ARK-bd"/>
</dbReference>
<dbReference type="Gene3D" id="6.10.250.2990">
    <property type="match status" value="1"/>
</dbReference>
<proteinExistence type="inferred from homology"/>
<feature type="region of interest" description="Disordered" evidence="7">
    <location>
        <begin position="313"/>
        <end position="389"/>
    </location>
</feature>
<feature type="region of interest" description="Disordered" evidence="7">
    <location>
        <begin position="107"/>
        <end position="157"/>
    </location>
</feature>
<dbReference type="Proteomes" id="UP001497600">
    <property type="component" value="Chromosome A"/>
</dbReference>
<sequence>MASTFWALDAARRRRTEPVPGTSKWVANELYTVNASVLSNAERFAHNMSEDYHMLNGFMKSVVNGDAVKEYPIYEEIPAVPEEIIEDKVVPTFPATTRDHQEDHQDLYQNTNNSDHHKVSSTPLNKLAPPTPTREYKEVKDTSTSSPTPTRESDAASNFTFINPVQDQPDKDDSFQAIRTAIRKSIAGKSRHISPQGSPTTPKRRSVFASLPVREPIATLVDRELEQKTRNVSAPVMVNDKESAPLRSASVKLPIGGRQPTSEDISKTKQIIPTSDEMANTSYDTTTIIHKPKVSASLARKSALATEFMGLSNPTTDLLKTPKSSFESLTSDSHTNIPRRPTLAVSDLQSVAQSNTQSKGNDTTSIPKESSNVLPPTTASPLSPRPLNSNYIRQSMKRRSSLRFPMNFDGDVGSDIQGEQFKRAEQAQEVEQVEQVEQAEETDQAKQVEEVEQVKQAKEVEQSEQVKQIEQVEQVEQVKQVKQVSEVNDNVAFEKPTEAKQSKEVEKSETKQTAEFIKLENQKIEKTKTPKQPFGHSTDAIPSRITSNPLRSVEPTIPASNKEIRVTSAPTIMPNLPPFTNSSQIPNVPSKTRIPISASDAASAFNTASSASTSRRVTAHNNTNTATNTNTNSEPSIVKREPPKSTHDHHIITDTIPSTVEVSYPPISINSNNSTPEKPSTKPKQSSPTVATDSGIYGLPGSVLRRARNLFLSSDKMPVPSLKPNFSGSPKAVSKSNPQSRSRSRSRSPVHLESSPKSSSESPQKAVKQSDLINRLMAPTSASAAKTNASLKRLQRDHSGVKNKLLTATLNPTRPPKFSPNKNRYGTLRQQVSNRPIQSPIKRVNLERETSPQKQHSTPQPPLQAQPQLSKVTATQPLRTRTMQPAKQKIMISHMKLPQLRKSLKPDIEEDLSIKRRKTEKQTLRTTTASPSRHVLEKPSRVSNATKTPNGSKQYRQDSNPYKTPARSSKSSMAPLLPEILTDEEDNREKRILEDWAETPQLKKVLLQQQSVNPDLIFGEIPPMNIDDIFESQASRQRGRASSSNWSPQGK</sequence>
<evidence type="ECO:0000313" key="10">
    <source>
        <dbReference type="Proteomes" id="UP001497600"/>
    </source>
</evidence>
<dbReference type="EMBL" id="OZ004253">
    <property type="protein sequence ID" value="CAK7893224.1"/>
    <property type="molecule type" value="Genomic_DNA"/>
</dbReference>